<accession>A0A3Q2Q9J8</accession>
<proteinExistence type="predicted"/>
<feature type="compositionally biased region" description="Basic residues" evidence="1">
    <location>
        <begin position="152"/>
        <end position="163"/>
    </location>
</feature>
<evidence type="ECO:0000313" key="3">
    <source>
        <dbReference type="Proteomes" id="UP000265000"/>
    </source>
</evidence>
<protein>
    <submittedName>
        <fullName evidence="2">Kelch domain containing 4</fullName>
    </submittedName>
</protein>
<feature type="compositionally biased region" description="Basic and acidic residues" evidence="1">
    <location>
        <begin position="11"/>
        <end position="24"/>
    </location>
</feature>
<feature type="region of interest" description="Disordered" evidence="1">
    <location>
        <begin position="143"/>
        <end position="163"/>
    </location>
</feature>
<dbReference type="AlphaFoldDB" id="A0A3Q2Q9J8"/>
<organism evidence="2 3">
    <name type="scientific">Fundulus heteroclitus</name>
    <name type="common">Killifish</name>
    <name type="synonym">Mummichog</name>
    <dbReference type="NCBI Taxonomy" id="8078"/>
    <lineage>
        <taxon>Eukaryota</taxon>
        <taxon>Metazoa</taxon>
        <taxon>Chordata</taxon>
        <taxon>Craniata</taxon>
        <taxon>Vertebrata</taxon>
        <taxon>Euteleostomi</taxon>
        <taxon>Actinopterygii</taxon>
        <taxon>Neopterygii</taxon>
        <taxon>Teleostei</taxon>
        <taxon>Neoteleostei</taxon>
        <taxon>Acanthomorphata</taxon>
        <taxon>Ovalentaria</taxon>
        <taxon>Atherinomorphae</taxon>
        <taxon>Cyprinodontiformes</taxon>
        <taxon>Fundulidae</taxon>
        <taxon>Fundulus</taxon>
    </lineage>
</organism>
<keyword evidence="3" id="KW-1185">Reference proteome</keyword>
<feature type="region of interest" description="Disordered" evidence="1">
    <location>
        <begin position="1"/>
        <end position="34"/>
    </location>
</feature>
<reference evidence="2" key="2">
    <citation type="submission" date="2025-09" db="UniProtKB">
        <authorList>
            <consortium name="Ensembl"/>
        </authorList>
    </citation>
    <scope>IDENTIFICATION</scope>
</reference>
<evidence type="ECO:0000256" key="1">
    <source>
        <dbReference type="SAM" id="MobiDB-lite"/>
    </source>
</evidence>
<dbReference type="GeneTree" id="ENSGT00390000003374"/>
<evidence type="ECO:0000313" key="2">
    <source>
        <dbReference type="Ensembl" id="ENSFHEP00000023421.1"/>
    </source>
</evidence>
<feature type="compositionally biased region" description="Basic residues" evidence="1">
    <location>
        <begin position="1"/>
        <end position="10"/>
    </location>
</feature>
<dbReference type="Ensembl" id="ENSFHET00000010385.1">
    <property type="protein sequence ID" value="ENSFHEP00000023421.1"/>
    <property type="gene ID" value="ENSFHEG00000004563.1"/>
</dbReference>
<name>A0A3Q2Q9J8_FUNHE</name>
<sequence length="163" mass="17615">MGKKGKKEKKVKGADKTAAKMEKKVSKRSKREEEDLEALIAEFQNLDAKKTQVTETTCPPPSHRLARVHLLAAWIHLKPDATELTQPGLSLSSPLVLPSGGGGPAGWRPALGVRGRVCLSKRGAVLPLQGPLGAAPGYTHLGEHQVRLEGKRSHKNRTNNKAE</sequence>
<dbReference type="Proteomes" id="UP000265000">
    <property type="component" value="Unplaced"/>
</dbReference>
<reference evidence="2" key="1">
    <citation type="submission" date="2025-08" db="UniProtKB">
        <authorList>
            <consortium name="Ensembl"/>
        </authorList>
    </citation>
    <scope>IDENTIFICATION</scope>
</reference>